<geneLocation type="plasmid" evidence="1 2">
    <name>pSC2</name>
</geneLocation>
<accession>E3ELC1</accession>
<dbReference type="PATRIC" id="fig|886882.15.peg.6028"/>
<sequence length="184" mass="21131">MSVNEKLQEFLKQGAIGAFSGGSKVLELIGEGKSHLIGSYLDQIRNCGDNENVRGNVDVVYELERTDLFAEQSWIYTETNAFLDIPLEFDEVSEVELFIQLSKGIYQIELKMKINDPKGDHYDADIYHNTGNILRYGYGYAYDDKMIFEVSDLEEGICRIDIYTKRDKGTIQEVKISPWKHRAK</sequence>
<dbReference type="EMBL" id="CP002214">
    <property type="protein sequence ID" value="ADO59953.1"/>
    <property type="molecule type" value="Genomic_DNA"/>
</dbReference>
<gene>
    <name evidence="1" type="ORF">PPSC2_28420</name>
</gene>
<dbReference type="AlphaFoldDB" id="E3ELC1"/>
<dbReference type="KEGG" id="ppm:PPSC2_28420"/>
<dbReference type="RefSeq" id="WP_013386367.1">
    <property type="nucleotide sequence ID" value="NC_014628.2"/>
</dbReference>
<keyword evidence="1" id="KW-0614">Plasmid</keyword>
<evidence type="ECO:0000313" key="1">
    <source>
        <dbReference type="EMBL" id="ADO59953.1"/>
    </source>
</evidence>
<protein>
    <submittedName>
        <fullName evidence="1">Uncharacterized protein</fullName>
    </submittedName>
</protein>
<organism evidence="1 2">
    <name type="scientific">Paenibacillus polymyxa (strain SC2)</name>
    <name type="common">Bacillus polymyxa</name>
    <dbReference type="NCBI Taxonomy" id="886882"/>
    <lineage>
        <taxon>Bacteria</taxon>
        <taxon>Bacillati</taxon>
        <taxon>Bacillota</taxon>
        <taxon>Bacilli</taxon>
        <taxon>Bacillales</taxon>
        <taxon>Paenibacillaceae</taxon>
        <taxon>Paenibacillus</taxon>
    </lineage>
</organism>
<reference evidence="1 2" key="1">
    <citation type="journal article" date="2011" name="J. Bacteriol.">
        <title>Complete genome sequence of Paenibacillus polymyxa SC2, a strain of plant growth-promoting Rhizobacterium with broad-spectrum antimicrobial activity.</title>
        <authorList>
            <person name="Ma M."/>
            <person name="Wang C."/>
            <person name="Ding Y."/>
            <person name="Li L."/>
            <person name="Shen D."/>
            <person name="Jiang X."/>
            <person name="Guan D."/>
            <person name="Cao F."/>
            <person name="Chen H."/>
            <person name="Feng R."/>
            <person name="Wang X."/>
            <person name="Ge Y."/>
            <person name="Yao L."/>
            <person name="Bing X."/>
            <person name="Yang X."/>
            <person name="Li J."/>
            <person name="Du B."/>
        </authorList>
    </citation>
    <scope>NUCLEOTIDE SEQUENCE [LARGE SCALE GENOMIC DNA]</scope>
    <source>
        <strain evidence="1 2">SC2</strain>
        <plasmid evidence="2">pSC2</plasmid>
    </source>
</reference>
<dbReference type="Proteomes" id="UP000006868">
    <property type="component" value="Plasmid pSC2"/>
</dbReference>
<proteinExistence type="predicted"/>
<evidence type="ECO:0000313" key="2">
    <source>
        <dbReference type="Proteomes" id="UP000006868"/>
    </source>
</evidence>
<name>E3ELC1_PAEPS</name>
<dbReference type="HOGENOM" id="CLU_1466856_0_0_9"/>